<dbReference type="SUPFAM" id="SSF48403">
    <property type="entry name" value="Ankyrin repeat"/>
    <property type="match status" value="1"/>
</dbReference>
<dbReference type="PhylomeDB" id="A7RVF8"/>
<dbReference type="PROSITE" id="PS50297">
    <property type="entry name" value="ANK_REP_REGION"/>
    <property type="match status" value="1"/>
</dbReference>
<name>A7RVF8_NEMVE</name>
<dbReference type="Proteomes" id="UP000001593">
    <property type="component" value="Unassembled WGS sequence"/>
</dbReference>
<dbReference type="InParanoid" id="A7RVF8"/>
<gene>
    <name evidence="5" type="ORF">NEMVEDRAFT_v1g202727</name>
</gene>
<evidence type="ECO:0000256" key="3">
    <source>
        <dbReference type="PROSITE-ProRule" id="PRU00023"/>
    </source>
</evidence>
<feature type="repeat" description="ANK" evidence="3">
    <location>
        <begin position="1"/>
        <end position="31"/>
    </location>
</feature>
<dbReference type="Pfam" id="PF13857">
    <property type="entry name" value="Ank_5"/>
    <property type="match status" value="1"/>
</dbReference>
<evidence type="ECO:0000313" key="5">
    <source>
        <dbReference type="EMBL" id="EDO44632.1"/>
    </source>
</evidence>
<dbReference type="InterPro" id="IPR036770">
    <property type="entry name" value="Ankyrin_rpt-contain_sf"/>
</dbReference>
<evidence type="ECO:0000256" key="2">
    <source>
        <dbReference type="ARBA" id="ARBA00023043"/>
    </source>
</evidence>
<dbReference type="EMBL" id="DS469543">
    <property type="protein sequence ID" value="EDO44632.1"/>
    <property type="molecule type" value="Genomic_DNA"/>
</dbReference>
<feature type="region of interest" description="Disordered" evidence="4">
    <location>
        <begin position="55"/>
        <end position="112"/>
    </location>
</feature>
<keyword evidence="6" id="KW-1185">Reference proteome</keyword>
<dbReference type="AlphaFoldDB" id="A7RVF8"/>
<dbReference type="InterPro" id="IPR002110">
    <property type="entry name" value="Ankyrin_rpt"/>
</dbReference>
<accession>A7RVF8</accession>
<dbReference type="Gene3D" id="1.25.40.20">
    <property type="entry name" value="Ankyrin repeat-containing domain"/>
    <property type="match status" value="1"/>
</dbReference>
<protein>
    <submittedName>
        <fullName evidence="5">Uncharacterized protein</fullName>
    </submittedName>
</protein>
<dbReference type="STRING" id="45351.A7RVF8"/>
<dbReference type="PROSITE" id="PS50088">
    <property type="entry name" value="ANK_REPEAT"/>
    <property type="match status" value="1"/>
</dbReference>
<reference evidence="5 6" key="1">
    <citation type="journal article" date="2007" name="Science">
        <title>Sea anemone genome reveals ancestral eumetazoan gene repertoire and genomic organization.</title>
        <authorList>
            <person name="Putnam N.H."/>
            <person name="Srivastava M."/>
            <person name="Hellsten U."/>
            <person name="Dirks B."/>
            <person name="Chapman J."/>
            <person name="Salamov A."/>
            <person name="Terry A."/>
            <person name="Shapiro H."/>
            <person name="Lindquist E."/>
            <person name="Kapitonov V.V."/>
            <person name="Jurka J."/>
            <person name="Genikhovich G."/>
            <person name="Grigoriev I.V."/>
            <person name="Lucas S.M."/>
            <person name="Steele R.E."/>
            <person name="Finnerty J.R."/>
            <person name="Technau U."/>
            <person name="Martindale M.Q."/>
            <person name="Rokhsar D.S."/>
        </authorList>
    </citation>
    <scope>NUCLEOTIDE SEQUENCE [LARGE SCALE GENOMIC DNA]</scope>
    <source>
        <strain evidence="6">CH2 X CH6</strain>
    </source>
</reference>
<sequence>MTPLHWACEYNHSEIIKALLESGAETGVVSKFGKTPLDIAREKCGVTEIAILSAGQDESAESRMAASGLGKRPADRMNVTSNSIKKRQRTKKFPMTAGSWTSNDGPPGKPSRTKKFLMTAGSWTSNVVPPEGGKARRRTTMPGVLPINSAMTNGRRLSGPAQYPNAAYHYTPHVSMPRLWSGLRNRLIPDSPYFG</sequence>
<dbReference type="HOGENOM" id="CLU_1397869_0_0_1"/>
<organism evidence="5 6">
    <name type="scientific">Nematostella vectensis</name>
    <name type="common">Starlet sea anemone</name>
    <dbReference type="NCBI Taxonomy" id="45351"/>
    <lineage>
        <taxon>Eukaryota</taxon>
        <taxon>Metazoa</taxon>
        <taxon>Cnidaria</taxon>
        <taxon>Anthozoa</taxon>
        <taxon>Hexacorallia</taxon>
        <taxon>Actiniaria</taxon>
        <taxon>Edwardsiidae</taxon>
        <taxon>Nematostella</taxon>
    </lineage>
</organism>
<evidence type="ECO:0000313" key="6">
    <source>
        <dbReference type="Proteomes" id="UP000001593"/>
    </source>
</evidence>
<keyword evidence="2 3" id="KW-0040">ANK repeat</keyword>
<evidence type="ECO:0000256" key="1">
    <source>
        <dbReference type="ARBA" id="ARBA00022737"/>
    </source>
</evidence>
<evidence type="ECO:0000256" key="4">
    <source>
        <dbReference type="SAM" id="MobiDB-lite"/>
    </source>
</evidence>
<dbReference type="PANTHER" id="PTHR24171">
    <property type="entry name" value="ANKYRIN REPEAT DOMAIN-CONTAINING PROTEIN 39-RELATED"/>
    <property type="match status" value="1"/>
</dbReference>
<keyword evidence="1" id="KW-0677">Repeat</keyword>
<proteinExistence type="predicted"/>